<proteinExistence type="predicted"/>
<dbReference type="Proteomes" id="UP000041314">
    <property type="component" value="Unassembled WGS sequence"/>
</dbReference>
<name>A0A655BN84_SALET</name>
<organism evidence="1 2">
    <name type="scientific">Salmonella enterica subsp. enterica serovar Bovismorbificans</name>
    <dbReference type="NCBI Taxonomy" id="58097"/>
    <lineage>
        <taxon>Bacteria</taxon>
        <taxon>Pseudomonadati</taxon>
        <taxon>Pseudomonadota</taxon>
        <taxon>Gammaproteobacteria</taxon>
        <taxon>Enterobacterales</taxon>
        <taxon>Enterobacteriaceae</taxon>
        <taxon>Salmonella</taxon>
    </lineage>
</organism>
<evidence type="ECO:0000313" key="1">
    <source>
        <dbReference type="EMBL" id="CNT60149.1"/>
    </source>
</evidence>
<gene>
    <name evidence="1" type="ORF">ERS008198_00302</name>
</gene>
<dbReference type="EMBL" id="CQPA01000002">
    <property type="protein sequence ID" value="CNT60149.1"/>
    <property type="molecule type" value="Genomic_DNA"/>
</dbReference>
<accession>A0A655BN84</accession>
<evidence type="ECO:0000313" key="2">
    <source>
        <dbReference type="Proteomes" id="UP000041314"/>
    </source>
</evidence>
<dbReference type="AlphaFoldDB" id="A0A655BN84"/>
<reference evidence="1 2" key="1">
    <citation type="submission" date="2015-03" db="EMBL/GenBank/DDBJ databases">
        <authorList>
            <consortium name="Pathogen Informatics"/>
        </authorList>
    </citation>
    <scope>NUCLEOTIDE SEQUENCE [LARGE SCALE GENOMIC DNA]</scope>
    <source>
        <strain evidence="1 2">A1104</strain>
    </source>
</reference>
<protein>
    <submittedName>
        <fullName evidence="1">Uncharacterized protein</fullName>
    </submittedName>
</protein>
<sequence>MLRRNGSRQVVVAVTDILRGIFGRDVLKDHFKRGQTLA</sequence>